<feature type="region of interest" description="Disordered" evidence="1">
    <location>
        <begin position="63"/>
        <end position="85"/>
    </location>
</feature>
<dbReference type="AlphaFoldDB" id="A0A0V1MYL7"/>
<organism evidence="3 4">
    <name type="scientific">Trichinella papuae</name>
    <dbReference type="NCBI Taxonomy" id="268474"/>
    <lineage>
        <taxon>Eukaryota</taxon>
        <taxon>Metazoa</taxon>
        <taxon>Ecdysozoa</taxon>
        <taxon>Nematoda</taxon>
        <taxon>Enoplea</taxon>
        <taxon>Dorylaimia</taxon>
        <taxon>Trichinellida</taxon>
        <taxon>Trichinellidae</taxon>
        <taxon>Trichinella</taxon>
    </lineage>
</organism>
<feature type="transmembrane region" description="Helical" evidence="2">
    <location>
        <begin position="21"/>
        <end position="41"/>
    </location>
</feature>
<comment type="caution">
    <text evidence="3">The sequence shown here is derived from an EMBL/GenBank/DDBJ whole genome shotgun (WGS) entry which is preliminary data.</text>
</comment>
<keyword evidence="4" id="KW-1185">Reference proteome</keyword>
<evidence type="ECO:0008006" key="5">
    <source>
        <dbReference type="Google" id="ProtNLM"/>
    </source>
</evidence>
<name>A0A0V1MYL7_9BILA</name>
<sequence length="274" mass="30856">MHLTNAQNAKLRNVQKTLFDTAIIIMRIWLFPTPLWLFLFISHPSLIQYSKCENSKAIYRQSSSSSSTTTSTTTTTTEQKQAEQQSTTICSRSELEFRQASGHFCSTNNDCIEPYNVCRQRKCRCGIGMMKKCNQCLPRKLRCPFGEPLMRGNNYRMCKIDTNTLLSDCPKRAVCVALDRIFRTNTTKNTYINGICCLNAVGKPRHQCPTGKALQHLQPASVCNSTTCPLNTHFCHLKATVISAFTACCPRPCMNNTYYTSTLCASRPTDAIDL</sequence>
<evidence type="ECO:0000256" key="2">
    <source>
        <dbReference type="SAM" id="Phobius"/>
    </source>
</evidence>
<keyword evidence="2" id="KW-1133">Transmembrane helix</keyword>
<accession>A0A0V1MYL7</accession>
<keyword evidence="2" id="KW-0812">Transmembrane</keyword>
<evidence type="ECO:0000256" key="1">
    <source>
        <dbReference type="SAM" id="MobiDB-lite"/>
    </source>
</evidence>
<dbReference type="Proteomes" id="UP000054843">
    <property type="component" value="Unassembled WGS sequence"/>
</dbReference>
<evidence type="ECO:0000313" key="3">
    <source>
        <dbReference type="EMBL" id="KRZ76870.1"/>
    </source>
</evidence>
<reference evidence="3 4" key="1">
    <citation type="submission" date="2015-01" db="EMBL/GenBank/DDBJ databases">
        <title>Evolution of Trichinella species and genotypes.</title>
        <authorList>
            <person name="Korhonen P.K."/>
            <person name="Edoardo P."/>
            <person name="Giuseppe L.R."/>
            <person name="Gasser R.B."/>
        </authorList>
    </citation>
    <scope>NUCLEOTIDE SEQUENCE [LARGE SCALE GENOMIC DNA]</scope>
    <source>
        <strain evidence="3">ISS1980</strain>
    </source>
</reference>
<dbReference type="EMBL" id="JYDO01000024">
    <property type="protein sequence ID" value="KRZ76870.1"/>
    <property type="molecule type" value="Genomic_DNA"/>
</dbReference>
<protein>
    <recommendedName>
        <fullName evidence="5">EB domain-containing protein</fullName>
    </recommendedName>
</protein>
<gene>
    <name evidence="3" type="ORF">T10_3161</name>
</gene>
<evidence type="ECO:0000313" key="4">
    <source>
        <dbReference type="Proteomes" id="UP000054843"/>
    </source>
</evidence>
<proteinExistence type="predicted"/>
<keyword evidence="2" id="KW-0472">Membrane</keyword>
<dbReference type="OrthoDB" id="5919997at2759"/>